<organism evidence="1 2">
    <name type="scientific">Dendrolimus kikuchii</name>
    <dbReference type="NCBI Taxonomy" id="765133"/>
    <lineage>
        <taxon>Eukaryota</taxon>
        <taxon>Metazoa</taxon>
        <taxon>Ecdysozoa</taxon>
        <taxon>Arthropoda</taxon>
        <taxon>Hexapoda</taxon>
        <taxon>Insecta</taxon>
        <taxon>Pterygota</taxon>
        <taxon>Neoptera</taxon>
        <taxon>Endopterygota</taxon>
        <taxon>Lepidoptera</taxon>
        <taxon>Glossata</taxon>
        <taxon>Ditrysia</taxon>
        <taxon>Bombycoidea</taxon>
        <taxon>Lasiocampidae</taxon>
        <taxon>Dendrolimus</taxon>
    </lineage>
</organism>
<sequence>MLAGKVINEVTGILYGVDLCALKKKDGGIRPIAVGMVYRRLAAKCCCKKKADSLKTYFQPNQLGFGSRGGCEAAVHALRSFLRHNGGDLVLKVDIKNAFNSVDRSALLSQVKDKIPDCYHFLWQCYSQNSKLIFQDNLLYSQTGCQQGDPLGPVIFSLAIHPIITRLKSKFNVWYLDDGTLGGEVNTVLDDLINLKSDLQSIGLEINFDKCEYYIHKTDSETEILSKIQSIAPKIKMVNMSSLRLLGAPIFDEALPGFVEENFQNFRNTSDRLFKINTHMAFTIIRYCLFVPKFTYALRCCQLFKETLLLNTLDSIVRDTLISIINLDMDDRTWSQCSLPIRLGGLGVRKISSVALPAFLSSVYSTSDLVLKILEKSNLHFEIPYLTDAKRAWTMACPNSNLPTVPTSQRAWDEPLCELTRENLLQTCSRSTERARLLAVATWESGQWLQAHPSFNTGTILDHSTFRLAASLRLGAPCCVSHRCQCGSMVDPYGHHGLACLHSVGRRSRHANLNDIIRRALVSVGVPAVLEPNGLVRDDGKRPDGMSLIPWKMGRPLVWDATCVDTLAPSHLPMTELEAGNAASKAEALKRRKYGTLGRGYIFVPFGVETLGPWGPSAKSFFKEICKKLFDATRDQKAGSYFAQQISIAIQRGNAASLLGTLPSSSDLLHSL</sequence>
<name>A0ACC1D1Z5_9NEOP</name>
<proteinExistence type="predicted"/>
<dbReference type="Proteomes" id="UP000824533">
    <property type="component" value="Linkage Group LG11"/>
</dbReference>
<evidence type="ECO:0000313" key="2">
    <source>
        <dbReference type="Proteomes" id="UP000824533"/>
    </source>
</evidence>
<keyword evidence="2" id="KW-1185">Reference proteome</keyword>
<dbReference type="EMBL" id="CM034397">
    <property type="protein sequence ID" value="KAJ0177857.1"/>
    <property type="molecule type" value="Genomic_DNA"/>
</dbReference>
<evidence type="ECO:0000313" key="1">
    <source>
        <dbReference type="EMBL" id="KAJ0177857.1"/>
    </source>
</evidence>
<accession>A0ACC1D1Z5</accession>
<reference evidence="1 2" key="1">
    <citation type="journal article" date="2021" name="Front. Genet.">
        <title>Chromosome-Level Genome Assembly Reveals Significant Gene Expansion in the Toll and IMD Signaling Pathways of Dendrolimus kikuchii.</title>
        <authorList>
            <person name="Zhou J."/>
            <person name="Wu P."/>
            <person name="Xiong Z."/>
            <person name="Liu N."/>
            <person name="Zhao N."/>
            <person name="Ji M."/>
            <person name="Qiu Y."/>
            <person name="Yang B."/>
        </authorList>
    </citation>
    <scope>NUCLEOTIDE SEQUENCE [LARGE SCALE GENOMIC DNA]</scope>
    <source>
        <strain evidence="1">Ann1</strain>
    </source>
</reference>
<protein>
    <submittedName>
        <fullName evidence="1">Uncharacterized protein</fullName>
    </submittedName>
</protein>
<comment type="caution">
    <text evidence="1">The sequence shown here is derived from an EMBL/GenBank/DDBJ whole genome shotgun (WGS) entry which is preliminary data.</text>
</comment>
<gene>
    <name evidence="1" type="ORF">K1T71_006730</name>
</gene>